<dbReference type="Proteomes" id="UP000565205">
    <property type="component" value="Unassembled WGS sequence"/>
</dbReference>
<sequence>MSASLSETRSNPLAQFVEHTMASLRRQRAVARERARVRRELDQYNDRELAELGLGRGDIDSIVARI</sequence>
<reference evidence="2 4" key="1">
    <citation type="submission" date="2020-06" db="EMBL/GenBank/DDBJ databases">
        <title>Description of novel acetic acid bacteria.</title>
        <authorList>
            <person name="Sombolestani A."/>
        </authorList>
    </citation>
    <scope>NUCLEOTIDE SEQUENCE [LARGE SCALE GENOMIC DNA]</scope>
    <source>
        <strain evidence="2 4">LMG 26838</strain>
    </source>
</reference>
<gene>
    <name evidence="1" type="ORF">FHR90_003022</name>
    <name evidence="2" type="ORF">HUK83_13890</name>
</gene>
<reference evidence="1 3" key="2">
    <citation type="submission" date="2020-08" db="EMBL/GenBank/DDBJ databases">
        <title>Genomic Encyclopedia of Type Strains, Phase III (KMG-III): the genomes of soil and plant-associated and newly described type strains.</title>
        <authorList>
            <person name="Whitman W."/>
        </authorList>
    </citation>
    <scope>NUCLEOTIDE SEQUENCE [LARGE SCALE GENOMIC DNA]</scope>
    <source>
        <strain evidence="1 3">CECT 8088</strain>
    </source>
</reference>
<evidence type="ECO:0000313" key="3">
    <source>
        <dbReference type="Proteomes" id="UP000557688"/>
    </source>
</evidence>
<dbReference type="AlphaFoldDB" id="A0A839V6K7"/>
<dbReference type="EMBL" id="JABXXQ010000368">
    <property type="protein sequence ID" value="NVN31416.1"/>
    <property type="molecule type" value="Genomic_DNA"/>
</dbReference>
<evidence type="ECO:0000313" key="1">
    <source>
        <dbReference type="EMBL" id="MBB3175169.1"/>
    </source>
</evidence>
<proteinExistence type="predicted"/>
<keyword evidence="3" id="KW-1185">Reference proteome</keyword>
<accession>A0A839V6K7</accession>
<organism evidence="1 3">
    <name type="scientific">Endobacter medicaginis</name>
    <dbReference type="NCBI Taxonomy" id="1181271"/>
    <lineage>
        <taxon>Bacteria</taxon>
        <taxon>Pseudomonadati</taxon>
        <taxon>Pseudomonadota</taxon>
        <taxon>Alphaproteobacteria</taxon>
        <taxon>Acetobacterales</taxon>
        <taxon>Acetobacteraceae</taxon>
        <taxon>Endobacter</taxon>
    </lineage>
</organism>
<evidence type="ECO:0000313" key="4">
    <source>
        <dbReference type="Proteomes" id="UP000565205"/>
    </source>
</evidence>
<comment type="caution">
    <text evidence="1">The sequence shown here is derived from an EMBL/GenBank/DDBJ whole genome shotgun (WGS) entry which is preliminary data.</text>
</comment>
<name>A0A839V6K7_9PROT</name>
<dbReference type="EMBL" id="JACHXV010000020">
    <property type="protein sequence ID" value="MBB3175169.1"/>
    <property type="molecule type" value="Genomic_DNA"/>
</dbReference>
<dbReference type="RefSeq" id="WP_176625708.1">
    <property type="nucleotide sequence ID" value="NZ_JABXXQ010000368.1"/>
</dbReference>
<dbReference type="Proteomes" id="UP000557688">
    <property type="component" value="Unassembled WGS sequence"/>
</dbReference>
<protein>
    <submittedName>
        <fullName evidence="2">DUF1127 domain-containing protein</fullName>
    </submittedName>
</protein>
<evidence type="ECO:0000313" key="2">
    <source>
        <dbReference type="EMBL" id="NVN31416.1"/>
    </source>
</evidence>